<dbReference type="InterPro" id="IPR050373">
    <property type="entry name" value="Fibrinogen_C-term_domain"/>
</dbReference>
<keyword evidence="6" id="KW-1185">Reference proteome</keyword>
<keyword evidence="2" id="KW-0420">Kringle</keyword>
<dbReference type="PROSITE" id="PS51406">
    <property type="entry name" value="FIBRINOGEN_C_2"/>
    <property type="match status" value="1"/>
</dbReference>
<protein>
    <recommendedName>
        <fullName evidence="7">Fibrinogen C-terminal domain-containing protein</fullName>
    </recommendedName>
</protein>
<dbReference type="SUPFAM" id="SSF56496">
    <property type="entry name" value="Fibrinogen C-terminal domain-like"/>
    <property type="match status" value="1"/>
</dbReference>
<proteinExistence type="predicted"/>
<evidence type="ECO:0008006" key="7">
    <source>
        <dbReference type="Google" id="ProtNLM"/>
    </source>
</evidence>
<gene>
    <name evidence="5" type="ORF">NP493_544g00018</name>
</gene>
<dbReference type="SMART" id="SM00186">
    <property type="entry name" value="FBG"/>
    <property type="match status" value="1"/>
</dbReference>
<dbReference type="Pfam" id="PF00147">
    <property type="entry name" value="Fibrinogen_C"/>
    <property type="match status" value="1"/>
</dbReference>
<dbReference type="InterPro" id="IPR002181">
    <property type="entry name" value="Fibrinogen_a/b/g_C_dom"/>
</dbReference>
<dbReference type="InterPro" id="IPR000001">
    <property type="entry name" value="Kringle"/>
</dbReference>
<evidence type="ECO:0000313" key="6">
    <source>
        <dbReference type="Proteomes" id="UP001209878"/>
    </source>
</evidence>
<evidence type="ECO:0000256" key="1">
    <source>
        <dbReference type="ARBA" id="ARBA00023157"/>
    </source>
</evidence>
<accession>A0AAD9KW47</accession>
<dbReference type="InterPro" id="IPR036056">
    <property type="entry name" value="Fibrinogen-like_C"/>
</dbReference>
<dbReference type="SUPFAM" id="SSF57440">
    <property type="entry name" value="Kringle-like"/>
    <property type="match status" value="1"/>
</dbReference>
<evidence type="ECO:0000259" key="3">
    <source>
        <dbReference type="PROSITE" id="PS50070"/>
    </source>
</evidence>
<feature type="domain" description="Fibrinogen C-terminal" evidence="4">
    <location>
        <begin position="77"/>
        <end position="212"/>
    </location>
</feature>
<comment type="caution">
    <text evidence="2">Lacks conserved residue(s) required for the propagation of feature annotation.</text>
</comment>
<dbReference type="Proteomes" id="UP001209878">
    <property type="component" value="Unassembled WGS sequence"/>
</dbReference>
<evidence type="ECO:0000313" key="5">
    <source>
        <dbReference type="EMBL" id="KAK2178427.1"/>
    </source>
</evidence>
<dbReference type="PANTHER" id="PTHR19143">
    <property type="entry name" value="FIBRINOGEN/TENASCIN/ANGIOPOEITIN"/>
    <property type="match status" value="1"/>
</dbReference>
<sequence>MSTVLDENEICLQFHQPSRPVPAGGAAADKCNFPLVARHVSLQQQDPANIQVFHMCEFAVRGYQLPALPLRVPLLAPRVLRLPRDCADLADDGFWQSGVYSIYVRSDYRWVDVWCDLDQDSLGETASGGWTVIMHRKDGTEDFDRTWKEYEAGFGNVNGEFWFGNEIVYKMTAARSYQLKVTLVLPTNLKRFIIYDKFRLGSNISDYTLEIGLARKHQRVANVDCYTGWGYDYKGTFNTTRTGRVCADWAAAKVRG</sequence>
<reference evidence="5" key="1">
    <citation type="journal article" date="2023" name="Mol. Biol. Evol.">
        <title>Third-Generation Sequencing Reveals the Adaptive Role of the Epigenome in Three Deep-Sea Polychaetes.</title>
        <authorList>
            <person name="Perez M."/>
            <person name="Aroh O."/>
            <person name="Sun Y."/>
            <person name="Lan Y."/>
            <person name="Juniper S.K."/>
            <person name="Young C.R."/>
            <person name="Angers B."/>
            <person name="Qian P.Y."/>
        </authorList>
    </citation>
    <scope>NUCLEOTIDE SEQUENCE</scope>
    <source>
        <strain evidence="5">R07B-5</strain>
    </source>
</reference>
<dbReference type="EMBL" id="JAODUO010000544">
    <property type="protein sequence ID" value="KAK2178427.1"/>
    <property type="molecule type" value="Genomic_DNA"/>
</dbReference>
<dbReference type="PROSITE" id="PS50070">
    <property type="entry name" value="KRINGLE_2"/>
    <property type="match status" value="1"/>
</dbReference>
<evidence type="ECO:0000259" key="4">
    <source>
        <dbReference type="PROSITE" id="PS51406"/>
    </source>
</evidence>
<dbReference type="AlphaFoldDB" id="A0AAD9KW47"/>
<dbReference type="GO" id="GO:0005615">
    <property type="term" value="C:extracellular space"/>
    <property type="evidence" value="ECO:0007669"/>
    <property type="project" value="TreeGrafter"/>
</dbReference>
<dbReference type="InterPro" id="IPR013806">
    <property type="entry name" value="Kringle-like"/>
</dbReference>
<organism evidence="5 6">
    <name type="scientific">Ridgeia piscesae</name>
    <name type="common">Tubeworm</name>
    <dbReference type="NCBI Taxonomy" id="27915"/>
    <lineage>
        <taxon>Eukaryota</taxon>
        <taxon>Metazoa</taxon>
        <taxon>Spiralia</taxon>
        <taxon>Lophotrochozoa</taxon>
        <taxon>Annelida</taxon>
        <taxon>Polychaeta</taxon>
        <taxon>Sedentaria</taxon>
        <taxon>Canalipalpata</taxon>
        <taxon>Sabellida</taxon>
        <taxon>Siboglinidae</taxon>
        <taxon>Ridgeia</taxon>
    </lineage>
</organism>
<dbReference type="Gene3D" id="3.90.215.10">
    <property type="entry name" value="Gamma Fibrinogen, chain A, domain 1"/>
    <property type="match status" value="1"/>
</dbReference>
<keyword evidence="1" id="KW-1015">Disulfide bond</keyword>
<evidence type="ECO:0000256" key="2">
    <source>
        <dbReference type="PROSITE-ProRule" id="PRU00121"/>
    </source>
</evidence>
<comment type="caution">
    <text evidence="5">The sequence shown here is derived from an EMBL/GenBank/DDBJ whole genome shotgun (WGS) entry which is preliminary data.</text>
</comment>
<name>A0AAD9KW47_RIDPI</name>
<feature type="domain" description="Kringle" evidence="3">
    <location>
        <begin position="224"/>
        <end position="256"/>
    </location>
</feature>
<dbReference type="InterPro" id="IPR014716">
    <property type="entry name" value="Fibrinogen_a/b/g_C_1"/>
</dbReference>